<keyword evidence="1" id="KW-0812">Transmembrane</keyword>
<feature type="domain" description="Alpha-galactosidase NEW3" evidence="3">
    <location>
        <begin position="43"/>
        <end position="114"/>
    </location>
</feature>
<evidence type="ECO:0000256" key="1">
    <source>
        <dbReference type="SAM" id="Phobius"/>
    </source>
</evidence>
<name>A0A438MR45_9ACTN</name>
<feature type="transmembrane region" description="Helical" evidence="1">
    <location>
        <begin position="354"/>
        <end position="374"/>
    </location>
</feature>
<organism evidence="4 5">
    <name type="scientific">Nonomuraea polychroma</name>
    <dbReference type="NCBI Taxonomy" id="46176"/>
    <lineage>
        <taxon>Bacteria</taxon>
        <taxon>Bacillati</taxon>
        <taxon>Actinomycetota</taxon>
        <taxon>Actinomycetes</taxon>
        <taxon>Streptosporangiales</taxon>
        <taxon>Streptosporangiaceae</taxon>
        <taxon>Nonomuraea</taxon>
    </lineage>
</organism>
<dbReference type="PANTHER" id="PTHR39198:SF1">
    <property type="entry name" value="ALPHA-GALACTOSIDASE NEW3 DOMAIN-CONTAINING PROTEIN"/>
    <property type="match status" value="1"/>
</dbReference>
<feature type="chain" id="PRO_5019280410" evidence="2">
    <location>
        <begin position="29"/>
        <end position="380"/>
    </location>
</feature>
<keyword evidence="2" id="KW-0732">Signal</keyword>
<dbReference type="Pfam" id="PF10633">
    <property type="entry name" value="NPCBM_assoc"/>
    <property type="match status" value="3"/>
</dbReference>
<dbReference type="Proteomes" id="UP000284824">
    <property type="component" value="Unassembled WGS sequence"/>
</dbReference>
<keyword evidence="1" id="KW-0472">Membrane</keyword>
<evidence type="ECO:0000256" key="2">
    <source>
        <dbReference type="SAM" id="SignalP"/>
    </source>
</evidence>
<evidence type="ECO:0000259" key="3">
    <source>
        <dbReference type="Pfam" id="PF10633"/>
    </source>
</evidence>
<proteinExistence type="predicted"/>
<dbReference type="EMBL" id="SAUN01000001">
    <property type="protein sequence ID" value="RVX47895.1"/>
    <property type="molecule type" value="Genomic_DNA"/>
</dbReference>
<keyword evidence="5" id="KW-1185">Reference proteome</keyword>
<evidence type="ECO:0000313" key="4">
    <source>
        <dbReference type="EMBL" id="RVX47895.1"/>
    </source>
</evidence>
<dbReference type="GO" id="GO:0005975">
    <property type="term" value="P:carbohydrate metabolic process"/>
    <property type="evidence" value="ECO:0007669"/>
    <property type="project" value="UniProtKB-ARBA"/>
</dbReference>
<gene>
    <name evidence="4" type="ORF">EDD27_10847</name>
</gene>
<dbReference type="InterPro" id="IPR013783">
    <property type="entry name" value="Ig-like_fold"/>
</dbReference>
<dbReference type="Gene3D" id="2.60.40.10">
    <property type="entry name" value="Immunoglobulins"/>
    <property type="match status" value="2"/>
</dbReference>
<sequence>MRPLFRFLPYALVALLALGTLNASPAYAQTLTLTTPYPSLEVEPGENVSLDLDVSGSPAGQVELDVDAPKGWKTTLRGGGYVVSSVHAGKAEVTLDVAVPAEAKGTHKVTVTAERAGGERARLPLTLTVRGTGAQAAVGLEAEFAKLTGKASDTFSYTVTLRNDAPKTTTFALAVQGPSGWNVSANPSSQQRATTVKVDGGSTATINVSADPPDDVAAGAYPIRLGVTGGGRQAAAELTAEVTGTVELELSTPEDRLNASGSTGQRTRVPLVLTNKGTTPLAGVTLSASPPSGWEVTFEPKTVDVAPQQQARVTAVIAPSDDAVTGDYMVTLTAEKDGQRSEADIRYTVETSRWWGLAGVLVIMAVAGGLWWVFRTFGRR</sequence>
<accession>A0A438MR45</accession>
<dbReference type="PANTHER" id="PTHR39198">
    <property type="entry name" value="HYPOTHETICAL MEMBRANE PROTEIN, CONSERVED"/>
    <property type="match status" value="1"/>
</dbReference>
<evidence type="ECO:0000313" key="5">
    <source>
        <dbReference type="Proteomes" id="UP000284824"/>
    </source>
</evidence>
<dbReference type="RefSeq" id="WP_241564951.1">
    <property type="nucleotide sequence ID" value="NZ_SAUN01000001.1"/>
</dbReference>
<dbReference type="InterPro" id="IPR018905">
    <property type="entry name" value="A-galactase_NEW3"/>
</dbReference>
<comment type="caution">
    <text evidence="4">The sequence shown here is derived from an EMBL/GenBank/DDBJ whole genome shotgun (WGS) entry which is preliminary data.</text>
</comment>
<feature type="domain" description="Alpha-galactosidase NEW3" evidence="3">
    <location>
        <begin position="157"/>
        <end position="228"/>
    </location>
</feature>
<feature type="domain" description="Alpha-galactosidase NEW3" evidence="3">
    <location>
        <begin position="263"/>
        <end position="335"/>
    </location>
</feature>
<feature type="signal peptide" evidence="2">
    <location>
        <begin position="1"/>
        <end position="28"/>
    </location>
</feature>
<protein>
    <submittedName>
        <fullName evidence="4">Alpha-galactosidase-like protein</fullName>
    </submittedName>
</protein>
<dbReference type="AlphaFoldDB" id="A0A438MR45"/>
<keyword evidence="1" id="KW-1133">Transmembrane helix</keyword>
<reference evidence="4 5" key="1">
    <citation type="submission" date="2019-01" db="EMBL/GenBank/DDBJ databases">
        <title>Sequencing the genomes of 1000 actinobacteria strains.</title>
        <authorList>
            <person name="Klenk H.-P."/>
        </authorList>
    </citation>
    <scope>NUCLEOTIDE SEQUENCE [LARGE SCALE GENOMIC DNA]</scope>
    <source>
        <strain evidence="4 5">DSM 43925</strain>
    </source>
</reference>